<protein>
    <submittedName>
        <fullName evidence="1">Uncharacterized protein</fullName>
    </submittedName>
</protein>
<dbReference type="HOGENOM" id="CLU_2170650_0_0_1"/>
<organism evidence="1 2">
    <name type="scientific">Botryobasidium botryosum (strain FD-172 SS1)</name>
    <dbReference type="NCBI Taxonomy" id="930990"/>
    <lineage>
        <taxon>Eukaryota</taxon>
        <taxon>Fungi</taxon>
        <taxon>Dikarya</taxon>
        <taxon>Basidiomycota</taxon>
        <taxon>Agaricomycotina</taxon>
        <taxon>Agaricomycetes</taxon>
        <taxon>Cantharellales</taxon>
        <taxon>Botryobasidiaceae</taxon>
        <taxon>Botryobasidium</taxon>
    </lineage>
</organism>
<reference evidence="2" key="1">
    <citation type="journal article" date="2014" name="Proc. Natl. Acad. Sci. U.S.A.">
        <title>Extensive sampling of basidiomycete genomes demonstrates inadequacy of the white-rot/brown-rot paradigm for wood decay fungi.</title>
        <authorList>
            <person name="Riley R."/>
            <person name="Salamov A.A."/>
            <person name="Brown D.W."/>
            <person name="Nagy L.G."/>
            <person name="Floudas D."/>
            <person name="Held B.W."/>
            <person name="Levasseur A."/>
            <person name="Lombard V."/>
            <person name="Morin E."/>
            <person name="Otillar R."/>
            <person name="Lindquist E.A."/>
            <person name="Sun H."/>
            <person name="LaButti K.M."/>
            <person name="Schmutz J."/>
            <person name="Jabbour D."/>
            <person name="Luo H."/>
            <person name="Baker S.E."/>
            <person name="Pisabarro A.G."/>
            <person name="Walton J.D."/>
            <person name="Blanchette R.A."/>
            <person name="Henrissat B."/>
            <person name="Martin F."/>
            <person name="Cullen D."/>
            <person name="Hibbett D.S."/>
            <person name="Grigoriev I.V."/>
        </authorList>
    </citation>
    <scope>NUCLEOTIDE SEQUENCE [LARGE SCALE GENOMIC DNA]</scope>
    <source>
        <strain evidence="2">FD-172 SS1</strain>
    </source>
</reference>
<sequence>MQSLSTQLPWTSRRLYFQGPSARSRGRDTKSLLDVKYVIIATASSSRPVSPSMICARSFVGRSASSIQGGQSMAGHTYPSPCRLSCISALVFGMIILAPLGPSFSPTSTK</sequence>
<name>A0A067MIQ9_BOTB1</name>
<proteinExistence type="predicted"/>
<dbReference type="AlphaFoldDB" id="A0A067MIQ9"/>
<accession>A0A067MIQ9</accession>
<dbReference type="InParanoid" id="A0A067MIQ9"/>
<dbReference type="EMBL" id="KL198031">
    <property type="protein sequence ID" value="KDQ15668.1"/>
    <property type="molecule type" value="Genomic_DNA"/>
</dbReference>
<dbReference type="Proteomes" id="UP000027195">
    <property type="component" value="Unassembled WGS sequence"/>
</dbReference>
<gene>
    <name evidence="1" type="ORF">BOTBODRAFT_31550</name>
</gene>
<evidence type="ECO:0000313" key="1">
    <source>
        <dbReference type="EMBL" id="KDQ15668.1"/>
    </source>
</evidence>
<keyword evidence="2" id="KW-1185">Reference proteome</keyword>
<evidence type="ECO:0000313" key="2">
    <source>
        <dbReference type="Proteomes" id="UP000027195"/>
    </source>
</evidence>